<evidence type="ECO:0000256" key="3">
    <source>
        <dbReference type="ARBA" id="ARBA00022553"/>
    </source>
</evidence>
<dbReference type="Pfam" id="PF02518">
    <property type="entry name" value="HATPase_c"/>
    <property type="match status" value="1"/>
</dbReference>
<dbReference type="InterPro" id="IPR004358">
    <property type="entry name" value="Sig_transdc_His_kin-like_C"/>
</dbReference>
<keyword evidence="5 10" id="KW-0418">Kinase</keyword>
<evidence type="ECO:0000313" key="10">
    <source>
        <dbReference type="EMBL" id="PEN12976.1"/>
    </source>
</evidence>
<dbReference type="SUPFAM" id="SSF47384">
    <property type="entry name" value="Homodimeric domain of signal transducing histidine kinase"/>
    <property type="match status" value="1"/>
</dbReference>
<dbReference type="GO" id="GO:0000155">
    <property type="term" value="F:phosphorelay sensor kinase activity"/>
    <property type="evidence" value="ECO:0007669"/>
    <property type="project" value="InterPro"/>
</dbReference>
<dbReference type="Pfam" id="PF00512">
    <property type="entry name" value="HisKA"/>
    <property type="match status" value="1"/>
</dbReference>
<dbReference type="Gene3D" id="1.10.287.130">
    <property type="match status" value="1"/>
</dbReference>
<dbReference type="Proteomes" id="UP000220102">
    <property type="component" value="Unassembled WGS sequence"/>
</dbReference>
<dbReference type="InterPro" id="IPR050351">
    <property type="entry name" value="BphY/WalK/GraS-like"/>
</dbReference>
<dbReference type="PRINTS" id="PR00344">
    <property type="entry name" value="BCTRLSENSOR"/>
</dbReference>
<keyword evidence="3" id="KW-0597">Phosphoprotein</keyword>
<organism evidence="10 11">
    <name type="scientific">Longibacter salinarum</name>
    <dbReference type="NCBI Taxonomy" id="1850348"/>
    <lineage>
        <taxon>Bacteria</taxon>
        <taxon>Pseudomonadati</taxon>
        <taxon>Rhodothermota</taxon>
        <taxon>Rhodothermia</taxon>
        <taxon>Rhodothermales</taxon>
        <taxon>Salisaetaceae</taxon>
        <taxon>Longibacter</taxon>
    </lineage>
</organism>
<evidence type="ECO:0000259" key="9">
    <source>
        <dbReference type="PROSITE" id="PS50109"/>
    </source>
</evidence>
<keyword evidence="7" id="KW-0472">Membrane</keyword>
<dbReference type="GO" id="GO:0016036">
    <property type="term" value="P:cellular response to phosphate starvation"/>
    <property type="evidence" value="ECO:0007669"/>
    <property type="project" value="TreeGrafter"/>
</dbReference>
<feature type="domain" description="Histidine kinase" evidence="9">
    <location>
        <begin position="84"/>
        <end position="303"/>
    </location>
</feature>
<sequence>MTVGIGFGTYVAVWGFVTPRVHHAIRTLQQIRQHQFDDLEAAPRPSGDEMRKLVWEVFRTGQTLEGEIQDLKQMENYRREFIGNVSHELKTPIFSVQGFTETLLDGAVDDPSVNRSFLEKIMRNTNRLDNLARDLSHIARIETGELEMSAEPFDLRSLVEGVVESLEIKAENKNVTLQHRLPESLPKVYGDRERVRQVLVNLSDNAIKYNREGGHVEIIARLLPSDEVKITVADDGLGISPEHIPRLTERFYRVDKSRSRSQGGTGLGLAIVKHILSAHGRELMIESTPGSGSTFGFTLPAVYDGEPTNEAPTASEPARDTHAS</sequence>
<keyword evidence="6" id="KW-0902">Two-component regulatory system</keyword>
<comment type="caution">
    <text evidence="10">The sequence shown here is derived from an EMBL/GenBank/DDBJ whole genome shotgun (WGS) entry which is preliminary data.</text>
</comment>
<dbReference type="SMART" id="SM00387">
    <property type="entry name" value="HATPase_c"/>
    <property type="match status" value="1"/>
</dbReference>
<dbReference type="PANTHER" id="PTHR45453">
    <property type="entry name" value="PHOSPHATE REGULON SENSOR PROTEIN PHOR"/>
    <property type="match status" value="1"/>
</dbReference>
<dbReference type="PROSITE" id="PS50109">
    <property type="entry name" value="HIS_KIN"/>
    <property type="match status" value="1"/>
</dbReference>
<proteinExistence type="predicted"/>
<gene>
    <name evidence="10" type="ORF">CRI94_12275</name>
</gene>
<dbReference type="SUPFAM" id="SSF55874">
    <property type="entry name" value="ATPase domain of HSP90 chaperone/DNA topoisomerase II/histidine kinase"/>
    <property type="match status" value="1"/>
</dbReference>
<evidence type="ECO:0000256" key="4">
    <source>
        <dbReference type="ARBA" id="ARBA00022679"/>
    </source>
</evidence>
<evidence type="ECO:0000256" key="6">
    <source>
        <dbReference type="ARBA" id="ARBA00023012"/>
    </source>
</evidence>
<dbReference type="InterPro" id="IPR036097">
    <property type="entry name" value="HisK_dim/P_sf"/>
</dbReference>
<dbReference type="EC" id="2.7.13.3" evidence="2"/>
<evidence type="ECO:0000256" key="5">
    <source>
        <dbReference type="ARBA" id="ARBA00022777"/>
    </source>
</evidence>
<dbReference type="InterPro" id="IPR005467">
    <property type="entry name" value="His_kinase_dom"/>
</dbReference>
<dbReference type="FunFam" id="1.10.287.130:FF:000001">
    <property type="entry name" value="Two-component sensor histidine kinase"/>
    <property type="match status" value="1"/>
</dbReference>
<keyword evidence="11" id="KW-1185">Reference proteome</keyword>
<dbReference type="Gene3D" id="3.30.565.10">
    <property type="entry name" value="Histidine kinase-like ATPase, C-terminal domain"/>
    <property type="match status" value="1"/>
</dbReference>
<dbReference type="FunFam" id="3.30.565.10:FF:000006">
    <property type="entry name" value="Sensor histidine kinase WalK"/>
    <property type="match status" value="1"/>
</dbReference>
<evidence type="ECO:0000256" key="2">
    <source>
        <dbReference type="ARBA" id="ARBA00012438"/>
    </source>
</evidence>
<dbReference type="EMBL" id="PDEQ01000006">
    <property type="protein sequence ID" value="PEN12976.1"/>
    <property type="molecule type" value="Genomic_DNA"/>
</dbReference>
<evidence type="ECO:0000256" key="8">
    <source>
        <dbReference type="SAM" id="MobiDB-lite"/>
    </source>
</evidence>
<dbReference type="GO" id="GO:0004721">
    <property type="term" value="F:phosphoprotein phosphatase activity"/>
    <property type="evidence" value="ECO:0007669"/>
    <property type="project" value="TreeGrafter"/>
</dbReference>
<dbReference type="InterPro" id="IPR003661">
    <property type="entry name" value="HisK_dim/P_dom"/>
</dbReference>
<dbReference type="InterPro" id="IPR003594">
    <property type="entry name" value="HATPase_dom"/>
</dbReference>
<dbReference type="PANTHER" id="PTHR45453:SF1">
    <property type="entry name" value="PHOSPHATE REGULON SENSOR PROTEIN PHOR"/>
    <property type="match status" value="1"/>
</dbReference>
<dbReference type="SMART" id="SM00388">
    <property type="entry name" value="HisKA"/>
    <property type="match status" value="1"/>
</dbReference>
<comment type="catalytic activity">
    <reaction evidence="1">
        <text>ATP + protein L-histidine = ADP + protein N-phospho-L-histidine.</text>
        <dbReference type="EC" id="2.7.13.3"/>
    </reaction>
</comment>
<protein>
    <recommendedName>
        <fullName evidence="2">histidine kinase</fullName>
        <ecNumber evidence="2">2.7.13.3</ecNumber>
    </recommendedName>
</protein>
<dbReference type="GO" id="GO:0005886">
    <property type="term" value="C:plasma membrane"/>
    <property type="evidence" value="ECO:0007669"/>
    <property type="project" value="TreeGrafter"/>
</dbReference>
<evidence type="ECO:0000256" key="1">
    <source>
        <dbReference type="ARBA" id="ARBA00000085"/>
    </source>
</evidence>
<name>A0A2A8CWF3_9BACT</name>
<dbReference type="AlphaFoldDB" id="A0A2A8CWF3"/>
<evidence type="ECO:0000256" key="7">
    <source>
        <dbReference type="ARBA" id="ARBA00023136"/>
    </source>
</evidence>
<dbReference type="OrthoDB" id="9813151at2"/>
<dbReference type="CDD" id="cd00082">
    <property type="entry name" value="HisKA"/>
    <property type="match status" value="1"/>
</dbReference>
<dbReference type="InterPro" id="IPR036890">
    <property type="entry name" value="HATPase_C_sf"/>
</dbReference>
<feature type="region of interest" description="Disordered" evidence="8">
    <location>
        <begin position="303"/>
        <end position="324"/>
    </location>
</feature>
<evidence type="ECO:0000313" key="11">
    <source>
        <dbReference type="Proteomes" id="UP000220102"/>
    </source>
</evidence>
<accession>A0A2A8CWF3</accession>
<keyword evidence="4" id="KW-0808">Transferase</keyword>
<reference evidence="10 11" key="1">
    <citation type="submission" date="2017-10" db="EMBL/GenBank/DDBJ databases">
        <title>Draft genome of Longibacter Salinarum.</title>
        <authorList>
            <person name="Goh K.M."/>
            <person name="Shamsir M.S."/>
            <person name="Lim S.W."/>
        </authorList>
    </citation>
    <scope>NUCLEOTIDE SEQUENCE [LARGE SCALE GENOMIC DNA]</scope>
    <source>
        <strain evidence="10 11">KCTC 52045</strain>
    </source>
</reference>